<dbReference type="KEGG" id="mpar:F7D14_01895"/>
<dbReference type="EMBL" id="CP044331">
    <property type="protein sequence ID" value="QGM96359.1"/>
    <property type="molecule type" value="Genomic_DNA"/>
</dbReference>
<accession>A0A6B8M3N7</accession>
<evidence type="ECO:0000313" key="4">
    <source>
        <dbReference type="Proteomes" id="UP000422569"/>
    </source>
</evidence>
<feature type="domain" description="MobA-like NTP transferase" evidence="2">
    <location>
        <begin position="7"/>
        <end position="168"/>
    </location>
</feature>
<dbReference type="GO" id="GO:0016779">
    <property type="term" value="F:nucleotidyltransferase activity"/>
    <property type="evidence" value="ECO:0007669"/>
    <property type="project" value="UniProtKB-ARBA"/>
</dbReference>
<dbReference type="PANTHER" id="PTHR43777">
    <property type="entry name" value="MOLYBDENUM COFACTOR CYTIDYLYLTRANSFERASE"/>
    <property type="match status" value="1"/>
</dbReference>
<protein>
    <submittedName>
        <fullName evidence="3">Nucleotidyltransferase family protein</fullName>
    </submittedName>
</protein>
<dbReference type="Pfam" id="PF12804">
    <property type="entry name" value="NTP_transf_3"/>
    <property type="match status" value="1"/>
</dbReference>
<organism evidence="3 4">
    <name type="scientific">Methylocystis parvus</name>
    <dbReference type="NCBI Taxonomy" id="134"/>
    <lineage>
        <taxon>Bacteria</taxon>
        <taxon>Pseudomonadati</taxon>
        <taxon>Pseudomonadota</taxon>
        <taxon>Alphaproteobacteria</taxon>
        <taxon>Hyphomicrobiales</taxon>
        <taxon>Methylocystaceae</taxon>
        <taxon>Methylocystis</taxon>
    </lineage>
</organism>
<dbReference type="Proteomes" id="UP000422569">
    <property type="component" value="Chromosome"/>
</dbReference>
<dbReference type="CDD" id="cd04182">
    <property type="entry name" value="GT_2_like_f"/>
    <property type="match status" value="1"/>
</dbReference>
<dbReference type="InterPro" id="IPR029044">
    <property type="entry name" value="Nucleotide-diphossugar_trans"/>
</dbReference>
<dbReference type="PANTHER" id="PTHR43777:SF1">
    <property type="entry name" value="MOLYBDENUM COFACTOR CYTIDYLYLTRANSFERASE"/>
    <property type="match status" value="1"/>
</dbReference>
<dbReference type="InterPro" id="IPR025877">
    <property type="entry name" value="MobA-like_NTP_Trfase"/>
</dbReference>
<evidence type="ECO:0000313" key="3">
    <source>
        <dbReference type="EMBL" id="QGM96359.1"/>
    </source>
</evidence>
<reference evidence="3 4" key="1">
    <citation type="submission" date="2019-09" db="EMBL/GenBank/DDBJ databases">
        <title>Isolation and complete genome sequencing of Methylocystis species.</title>
        <authorList>
            <person name="Rumah B.L."/>
            <person name="Stead C.E."/>
            <person name="Stevens B.C."/>
            <person name="Minton N.P."/>
            <person name="Grosse-Honebrink A."/>
            <person name="Zhang Y."/>
        </authorList>
    </citation>
    <scope>NUCLEOTIDE SEQUENCE [LARGE SCALE GENOMIC DNA]</scope>
    <source>
        <strain evidence="3 4">BRCS2</strain>
    </source>
</reference>
<dbReference type="RefSeq" id="WP_016920203.1">
    <property type="nucleotide sequence ID" value="NZ_CP044331.1"/>
</dbReference>
<keyword evidence="3" id="KW-0808">Transferase</keyword>
<evidence type="ECO:0000256" key="1">
    <source>
        <dbReference type="ARBA" id="ARBA00022842"/>
    </source>
</evidence>
<dbReference type="SUPFAM" id="SSF53448">
    <property type="entry name" value="Nucleotide-diphospho-sugar transferases"/>
    <property type="match status" value="1"/>
</dbReference>
<keyword evidence="1" id="KW-0460">Magnesium</keyword>
<dbReference type="Gene3D" id="3.90.550.10">
    <property type="entry name" value="Spore Coat Polysaccharide Biosynthesis Protein SpsA, Chain A"/>
    <property type="match status" value="1"/>
</dbReference>
<gene>
    <name evidence="3" type="ORF">F7D14_01895</name>
</gene>
<proteinExistence type="predicted"/>
<keyword evidence="4" id="KW-1185">Reference proteome</keyword>
<evidence type="ECO:0000259" key="2">
    <source>
        <dbReference type="Pfam" id="PF12804"/>
    </source>
</evidence>
<dbReference type="AlphaFoldDB" id="A0A6B8M3N7"/>
<sequence>MSAAVAAIILAAGRGARYGAQSNKLLVEIGGQPILRCVAAAALASRARRTIVVTGHARHEAEAALHGLCVDFRHNPDFASGLASSLRVGLAAAGGADGALMMLGDMPGVSPSTLDALIAAFEADKDCAAIVPAFRGKRGNPALLSRALFEQVAELEGDTGARDLLRSAKGVVQLPVEDAGILADVDTPADLLRFRRS</sequence>
<name>A0A6B8M3N7_9HYPH</name>